<gene>
    <name evidence="1" type="ORF">IEN85_05160</name>
</gene>
<protein>
    <submittedName>
        <fullName evidence="1">Uncharacterized protein</fullName>
    </submittedName>
</protein>
<evidence type="ECO:0000313" key="1">
    <source>
        <dbReference type="EMBL" id="MBD5778871.1"/>
    </source>
</evidence>
<reference evidence="1" key="1">
    <citation type="submission" date="2020-09" db="EMBL/GenBank/DDBJ databases">
        <title>Pelagicoccus enzymogenes sp. nov. with an EPS production, isolated from marine sediment.</title>
        <authorList>
            <person name="Feng X."/>
        </authorList>
    </citation>
    <scope>NUCLEOTIDE SEQUENCE</scope>
    <source>
        <strain evidence="1">NFK12</strain>
    </source>
</reference>
<organism evidence="1 2">
    <name type="scientific">Pelagicoccus enzymogenes</name>
    <dbReference type="NCBI Taxonomy" id="2773457"/>
    <lineage>
        <taxon>Bacteria</taxon>
        <taxon>Pseudomonadati</taxon>
        <taxon>Verrucomicrobiota</taxon>
        <taxon>Opitutia</taxon>
        <taxon>Puniceicoccales</taxon>
        <taxon>Pelagicoccaceae</taxon>
        <taxon>Pelagicoccus</taxon>
    </lineage>
</organism>
<dbReference type="AlphaFoldDB" id="A0A927F709"/>
<proteinExistence type="predicted"/>
<comment type="caution">
    <text evidence="1">The sequence shown here is derived from an EMBL/GenBank/DDBJ whole genome shotgun (WGS) entry which is preliminary data.</text>
</comment>
<dbReference type="Proteomes" id="UP000622317">
    <property type="component" value="Unassembled WGS sequence"/>
</dbReference>
<sequence length="165" mass="17567">MKKRAFLGKGSRLGVALGSIFGTLVLVGCGDSHDHDHGSHGHAHQAPHGGALGMLGNHAFQIEIVPDPIRRELDLYVLDGGAQHFVRVGAESIEGTARAGSREWQLSFRAVASEATGESVGNSSLFSASAPELVGLREFVVSFERLELLGQVYENVVIPYPEGSH</sequence>
<keyword evidence="2" id="KW-1185">Reference proteome</keyword>
<dbReference type="PROSITE" id="PS51257">
    <property type="entry name" value="PROKAR_LIPOPROTEIN"/>
    <property type="match status" value="1"/>
</dbReference>
<dbReference type="RefSeq" id="WP_191615998.1">
    <property type="nucleotide sequence ID" value="NZ_JACYFG010000006.1"/>
</dbReference>
<evidence type="ECO:0000313" key="2">
    <source>
        <dbReference type="Proteomes" id="UP000622317"/>
    </source>
</evidence>
<name>A0A927F709_9BACT</name>
<dbReference type="EMBL" id="JACYFG010000006">
    <property type="protein sequence ID" value="MBD5778871.1"/>
    <property type="molecule type" value="Genomic_DNA"/>
</dbReference>
<accession>A0A927F709</accession>